<dbReference type="EMBL" id="LGRX02020024">
    <property type="protein sequence ID" value="KAK3257874.1"/>
    <property type="molecule type" value="Genomic_DNA"/>
</dbReference>
<proteinExistence type="predicted"/>
<evidence type="ECO:0000313" key="3">
    <source>
        <dbReference type="Proteomes" id="UP001190700"/>
    </source>
</evidence>
<dbReference type="Proteomes" id="UP001190700">
    <property type="component" value="Unassembled WGS sequence"/>
</dbReference>
<gene>
    <name evidence="2" type="ORF">CYMTET_33054</name>
</gene>
<organism evidence="2 3">
    <name type="scientific">Cymbomonas tetramitiformis</name>
    <dbReference type="NCBI Taxonomy" id="36881"/>
    <lineage>
        <taxon>Eukaryota</taxon>
        <taxon>Viridiplantae</taxon>
        <taxon>Chlorophyta</taxon>
        <taxon>Pyramimonadophyceae</taxon>
        <taxon>Pyramimonadales</taxon>
        <taxon>Pyramimonadaceae</taxon>
        <taxon>Cymbomonas</taxon>
    </lineage>
</organism>
<evidence type="ECO:0000313" key="2">
    <source>
        <dbReference type="EMBL" id="KAK3257874.1"/>
    </source>
</evidence>
<evidence type="ECO:0000256" key="1">
    <source>
        <dbReference type="SAM" id="MobiDB-lite"/>
    </source>
</evidence>
<accession>A0AAE0FDR4</accession>
<sequence>MPKITENLPGVEARRSGVTYVPKIANAEFPRDSESSKYYCKVMRAPPAMNNICNNLTWRKTHPRRGCMVWSMGLLGGGIELKCYLLKLVQGVLRTKEQQESKEDKTLTKMPKHQSLSLTMSQSKSH</sequence>
<comment type="caution">
    <text evidence="2">The sequence shown here is derived from an EMBL/GenBank/DDBJ whole genome shotgun (WGS) entry which is preliminary data.</text>
</comment>
<feature type="compositionally biased region" description="Polar residues" evidence="1">
    <location>
        <begin position="114"/>
        <end position="126"/>
    </location>
</feature>
<name>A0AAE0FDR4_9CHLO</name>
<reference evidence="2 3" key="1">
    <citation type="journal article" date="2015" name="Genome Biol. Evol.">
        <title>Comparative Genomics of a Bacterivorous Green Alga Reveals Evolutionary Causalities and Consequences of Phago-Mixotrophic Mode of Nutrition.</title>
        <authorList>
            <person name="Burns J.A."/>
            <person name="Paasch A."/>
            <person name="Narechania A."/>
            <person name="Kim E."/>
        </authorList>
    </citation>
    <scope>NUCLEOTIDE SEQUENCE [LARGE SCALE GENOMIC DNA]</scope>
    <source>
        <strain evidence="2 3">PLY_AMNH</strain>
    </source>
</reference>
<feature type="region of interest" description="Disordered" evidence="1">
    <location>
        <begin position="95"/>
        <end position="126"/>
    </location>
</feature>
<dbReference type="AlphaFoldDB" id="A0AAE0FDR4"/>
<keyword evidence="3" id="KW-1185">Reference proteome</keyword>
<protein>
    <submittedName>
        <fullName evidence="2">Uncharacterized protein</fullName>
    </submittedName>
</protein>
<feature type="compositionally biased region" description="Basic and acidic residues" evidence="1">
    <location>
        <begin position="95"/>
        <end position="107"/>
    </location>
</feature>